<evidence type="ECO:0000256" key="1">
    <source>
        <dbReference type="ARBA" id="ARBA00004167"/>
    </source>
</evidence>
<keyword evidence="4" id="KW-0472">Membrane</keyword>
<keyword evidence="2" id="KW-0812">Transmembrane</keyword>
<evidence type="ECO:0000256" key="3">
    <source>
        <dbReference type="ARBA" id="ARBA00022989"/>
    </source>
</evidence>
<keyword evidence="3" id="KW-1133">Transmembrane helix</keyword>
<dbReference type="PANTHER" id="PTHR36985">
    <property type="entry name" value="TRANSLOCATION AND ASSEMBLY MODULE SUBUNIT TAMB"/>
    <property type="match status" value="1"/>
</dbReference>
<keyword evidence="7" id="KW-1185">Reference proteome</keyword>
<dbReference type="GO" id="GO:0009306">
    <property type="term" value="P:protein secretion"/>
    <property type="evidence" value="ECO:0007669"/>
    <property type="project" value="InterPro"/>
</dbReference>
<dbReference type="GO" id="GO:0097347">
    <property type="term" value="C:TAM protein secretion complex"/>
    <property type="evidence" value="ECO:0007669"/>
    <property type="project" value="TreeGrafter"/>
</dbReference>
<organism evidence="6 7">
    <name type="scientific">Veronia nyctiphanis</name>
    <dbReference type="NCBI Taxonomy" id="1278244"/>
    <lineage>
        <taxon>Bacteria</taxon>
        <taxon>Pseudomonadati</taxon>
        <taxon>Pseudomonadota</taxon>
        <taxon>Gammaproteobacteria</taxon>
        <taxon>Vibrionales</taxon>
        <taxon>Vibrionaceae</taxon>
        <taxon>Veronia</taxon>
    </lineage>
</organism>
<dbReference type="Pfam" id="PF04357">
    <property type="entry name" value="TamB"/>
    <property type="match status" value="1"/>
</dbReference>
<gene>
    <name evidence="6" type="ORF">CS022_10135</name>
</gene>
<dbReference type="EMBL" id="PEIB01000010">
    <property type="protein sequence ID" value="RXJ73330.1"/>
    <property type="molecule type" value="Genomic_DNA"/>
</dbReference>
<protein>
    <recommendedName>
        <fullName evidence="5">Translocation and assembly module TamB C-terminal domain-containing protein</fullName>
    </recommendedName>
</protein>
<comment type="subcellular location">
    <subcellularLocation>
        <location evidence="1">Membrane</location>
        <topology evidence="1">Single-pass membrane protein</topology>
    </subcellularLocation>
</comment>
<accession>A0A4Q0YQE6</accession>
<reference evidence="6 7" key="1">
    <citation type="submission" date="2017-10" db="EMBL/GenBank/DDBJ databases">
        <title>Nyctiphanis sp. nov., isolated from the stomach of the euphausiid Nyctiphanes simplex (Hansen, 1911) in the Gulf of California.</title>
        <authorList>
            <person name="Gomez-Gil B."/>
            <person name="Aguilar-Mendez M."/>
            <person name="Lopez-Cortes A."/>
            <person name="Gomez-Gutierrez J."/>
            <person name="Roque A."/>
            <person name="Lang E."/>
            <person name="Gonzalez-Castillo A."/>
        </authorList>
    </citation>
    <scope>NUCLEOTIDE SEQUENCE [LARGE SCALE GENOMIC DNA]</scope>
    <source>
        <strain evidence="6 7">CAIM 600</strain>
    </source>
</reference>
<evidence type="ECO:0000256" key="4">
    <source>
        <dbReference type="ARBA" id="ARBA00023136"/>
    </source>
</evidence>
<feature type="domain" description="Translocation and assembly module TamB C-terminal" evidence="5">
    <location>
        <begin position="1"/>
        <end position="108"/>
    </location>
</feature>
<comment type="caution">
    <text evidence="6">The sequence shown here is derived from an EMBL/GenBank/DDBJ whole genome shotgun (WGS) entry which is preliminary data.</text>
</comment>
<dbReference type="OrthoDB" id="5555605at2"/>
<evidence type="ECO:0000313" key="7">
    <source>
        <dbReference type="Proteomes" id="UP000290287"/>
    </source>
</evidence>
<dbReference type="Proteomes" id="UP000290287">
    <property type="component" value="Unassembled WGS sequence"/>
</dbReference>
<name>A0A4Q0YQE6_9GAMM</name>
<evidence type="ECO:0000259" key="5">
    <source>
        <dbReference type="Pfam" id="PF04357"/>
    </source>
</evidence>
<evidence type="ECO:0000313" key="6">
    <source>
        <dbReference type="EMBL" id="RXJ73330.1"/>
    </source>
</evidence>
<dbReference type="AlphaFoldDB" id="A0A4Q0YQE6"/>
<sequence>MSYLTRGRALDAESQGSMSSILIGLALAQGGKAIGQIGEAFGIENLTVDTKSNGESEDFEVSGYVLPGLQVKYGLGDDELTIRYRVMKDLYLEAMSGINKTVDLIYQFNIK</sequence>
<proteinExistence type="predicted"/>
<dbReference type="PANTHER" id="PTHR36985:SF1">
    <property type="entry name" value="TRANSLOCATION AND ASSEMBLY MODULE SUBUNIT TAMB"/>
    <property type="match status" value="1"/>
</dbReference>
<evidence type="ECO:0000256" key="2">
    <source>
        <dbReference type="ARBA" id="ARBA00022692"/>
    </source>
</evidence>
<dbReference type="InterPro" id="IPR007452">
    <property type="entry name" value="TamB_C"/>
</dbReference>
<dbReference type="GO" id="GO:0005886">
    <property type="term" value="C:plasma membrane"/>
    <property type="evidence" value="ECO:0007669"/>
    <property type="project" value="InterPro"/>
</dbReference>